<keyword evidence="4" id="KW-0732">Signal</keyword>
<dbReference type="InterPro" id="IPR001611">
    <property type="entry name" value="Leu-rich_rpt"/>
</dbReference>
<reference evidence="12 13" key="1">
    <citation type="submission" date="2023-12" db="EMBL/GenBank/DDBJ databases">
        <title>A high-quality genome assembly for Dillenia turbinata (Dilleniales).</title>
        <authorList>
            <person name="Chanderbali A."/>
        </authorList>
    </citation>
    <scope>NUCLEOTIDE SEQUENCE [LARGE SCALE GENOMIC DNA]</scope>
    <source>
        <strain evidence="12">LSX21</strain>
        <tissue evidence="12">Leaf</tissue>
    </source>
</reference>
<evidence type="ECO:0000256" key="2">
    <source>
        <dbReference type="ARBA" id="ARBA00022614"/>
    </source>
</evidence>
<gene>
    <name evidence="12" type="ORF">RJ641_020346</name>
</gene>
<dbReference type="InterPro" id="IPR000719">
    <property type="entry name" value="Prot_kinase_dom"/>
</dbReference>
<evidence type="ECO:0000256" key="5">
    <source>
        <dbReference type="ARBA" id="ARBA00022737"/>
    </source>
</evidence>
<dbReference type="Pfam" id="PF07714">
    <property type="entry name" value="PK_Tyr_Ser-Thr"/>
    <property type="match status" value="1"/>
</dbReference>
<dbReference type="FunFam" id="3.30.200.20:FF:000125">
    <property type="entry name" value="Protein STRUBBELIG-RECEPTOR FAMILY 8"/>
    <property type="match status" value="1"/>
</dbReference>
<dbReference type="InterPro" id="IPR046959">
    <property type="entry name" value="PRK1-6/SRF4-like"/>
</dbReference>
<dbReference type="AlphaFoldDB" id="A0AAN8ULY3"/>
<feature type="region of interest" description="Disordered" evidence="9">
    <location>
        <begin position="356"/>
        <end position="379"/>
    </location>
</feature>
<evidence type="ECO:0000256" key="7">
    <source>
        <dbReference type="ARBA" id="ARBA00023136"/>
    </source>
</evidence>
<evidence type="ECO:0000259" key="11">
    <source>
        <dbReference type="PROSITE" id="PS50011"/>
    </source>
</evidence>
<dbReference type="SUPFAM" id="SSF56112">
    <property type="entry name" value="Protein kinase-like (PK-like)"/>
    <property type="match status" value="1"/>
</dbReference>
<sequence>MFPNSQTGLSTGLFGIFLISISILVIHVHSKTNSPDVSALNSLYSSLNSPSQLSGWKSSGGDPCGDSWEGIKCSGSSVTEIKLSGLGLTGTMGYQLSSLTSVTNFDLSNNNLKGDIPYQLPPNAHRIDLSKNSFSGMVPYSISQMSDLERLNLGNNQLNNQLNDMFGQLKKLTVLDLSYNSFSGNLPQSFKSLSSLKKLHLQNNQFSGPIDVLASLPLNDLNVKNNKFTGWIPQELEDIDNLETGGNSWSDGPAPPPPPGTPPISKSEGKSKGEKKSSTSGVAVAGIGIGILVVLAALVALLARKSKTPSSHYLEDERFSQSRTFTPLASQELSNDRRDDVRMDFRDLRSFDSSSSLDIKSLQKSPSIGMKPPPPPPCSKSFSDNEFANRPNVKRSVSFHAVAYSLADLQAATGNFATGRLLGEGSVGRVYRAKYADGKVLAVKKIDSSLIQGLGADKFSEIVMNISKLQHQNLADLVGYCSEQGQNMLVYEYFRNGSLHKYLHLSDGFSNPLTWNTRVKIALGTARAVEYLHEVCSPPSIHKNIKSSNILLDSELNPHLSGCGLATFHQRTSQNLGAGYNAPECTMPSAYTLKSDVYSFGVVMLELLTGRMPYDSKKSRPEQCLVRWAFPQLHDIDALEKMVDPALRGLYPPKSISRFADIIAQCLQSEPEFRPPMSEVVQSLVRLIQSSPSMNGRGDFSLNSSWHTDDFDY</sequence>
<dbReference type="GO" id="GO:0016020">
    <property type="term" value="C:membrane"/>
    <property type="evidence" value="ECO:0007669"/>
    <property type="project" value="UniProtKB-SubCell"/>
</dbReference>
<dbReference type="PANTHER" id="PTHR48007:SF13">
    <property type="entry name" value="PROTEIN STRUBBELIG-RECEPTOR FAMILY 4"/>
    <property type="match status" value="1"/>
</dbReference>
<dbReference type="InterPro" id="IPR032675">
    <property type="entry name" value="LRR_dom_sf"/>
</dbReference>
<protein>
    <submittedName>
        <fullName evidence="12">Leucine-rich repeat-containing N-terminal, plant-type</fullName>
    </submittedName>
</protein>
<organism evidence="12 13">
    <name type="scientific">Dillenia turbinata</name>
    <dbReference type="NCBI Taxonomy" id="194707"/>
    <lineage>
        <taxon>Eukaryota</taxon>
        <taxon>Viridiplantae</taxon>
        <taxon>Streptophyta</taxon>
        <taxon>Embryophyta</taxon>
        <taxon>Tracheophyta</taxon>
        <taxon>Spermatophyta</taxon>
        <taxon>Magnoliopsida</taxon>
        <taxon>eudicotyledons</taxon>
        <taxon>Gunneridae</taxon>
        <taxon>Pentapetalae</taxon>
        <taxon>Dilleniales</taxon>
        <taxon>Dilleniaceae</taxon>
        <taxon>Dillenia</taxon>
    </lineage>
</organism>
<comment type="subcellular location">
    <subcellularLocation>
        <location evidence="1">Membrane</location>
    </subcellularLocation>
</comment>
<evidence type="ECO:0000256" key="6">
    <source>
        <dbReference type="ARBA" id="ARBA00022989"/>
    </source>
</evidence>
<dbReference type="GO" id="GO:0004672">
    <property type="term" value="F:protein kinase activity"/>
    <property type="evidence" value="ECO:0007669"/>
    <property type="project" value="InterPro"/>
</dbReference>
<feature type="transmembrane region" description="Helical" evidence="10">
    <location>
        <begin position="6"/>
        <end position="26"/>
    </location>
</feature>
<dbReference type="FunFam" id="3.80.10.10:FF:000062">
    <property type="entry name" value="protein STRUBBELIG-RECEPTOR FAMILY 3"/>
    <property type="match status" value="1"/>
</dbReference>
<evidence type="ECO:0000313" key="12">
    <source>
        <dbReference type="EMBL" id="KAK6915229.1"/>
    </source>
</evidence>
<keyword evidence="2" id="KW-0433">Leucine-rich repeat</keyword>
<dbReference type="InterPro" id="IPR011009">
    <property type="entry name" value="Kinase-like_dom_sf"/>
</dbReference>
<comment type="caution">
    <text evidence="12">The sequence shown here is derived from an EMBL/GenBank/DDBJ whole genome shotgun (WGS) entry which is preliminary data.</text>
</comment>
<dbReference type="InterPro" id="IPR013210">
    <property type="entry name" value="LRR_N_plant-typ"/>
</dbReference>
<dbReference type="Gene3D" id="3.30.200.20">
    <property type="entry name" value="Phosphorylase Kinase, domain 1"/>
    <property type="match status" value="1"/>
</dbReference>
<dbReference type="Gene3D" id="1.10.510.10">
    <property type="entry name" value="Transferase(Phosphotransferase) domain 1"/>
    <property type="match status" value="1"/>
</dbReference>
<evidence type="ECO:0000256" key="1">
    <source>
        <dbReference type="ARBA" id="ARBA00004370"/>
    </source>
</evidence>
<proteinExistence type="predicted"/>
<evidence type="ECO:0000256" key="10">
    <source>
        <dbReference type="SAM" id="Phobius"/>
    </source>
</evidence>
<keyword evidence="5" id="KW-0677">Repeat</keyword>
<keyword evidence="8" id="KW-0675">Receptor</keyword>
<dbReference type="PANTHER" id="PTHR48007">
    <property type="entry name" value="LEUCINE-RICH REPEAT RECEPTOR-LIKE PROTEIN KINASE PXC1"/>
    <property type="match status" value="1"/>
</dbReference>
<dbReference type="Gene3D" id="3.80.10.10">
    <property type="entry name" value="Ribonuclease Inhibitor"/>
    <property type="match status" value="1"/>
</dbReference>
<dbReference type="InterPro" id="IPR001245">
    <property type="entry name" value="Ser-Thr/Tyr_kinase_cat_dom"/>
</dbReference>
<feature type="transmembrane region" description="Helical" evidence="10">
    <location>
        <begin position="282"/>
        <end position="303"/>
    </location>
</feature>
<keyword evidence="3 10" id="KW-0812">Transmembrane</keyword>
<evidence type="ECO:0000256" key="9">
    <source>
        <dbReference type="SAM" id="MobiDB-lite"/>
    </source>
</evidence>
<dbReference type="Proteomes" id="UP001370490">
    <property type="component" value="Unassembled WGS sequence"/>
</dbReference>
<dbReference type="Pfam" id="PF08263">
    <property type="entry name" value="LRRNT_2"/>
    <property type="match status" value="1"/>
</dbReference>
<feature type="compositionally biased region" description="Basic and acidic residues" evidence="9">
    <location>
        <begin position="267"/>
        <end position="277"/>
    </location>
</feature>
<evidence type="ECO:0000256" key="8">
    <source>
        <dbReference type="ARBA" id="ARBA00023170"/>
    </source>
</evidence>
<feature type="region of interest" description="Disordered" evidence="9">
    <location>
        <begin position="242"/>
        <end position="278"/>
    </location>
</feature>
<dbReference type="EMBL" id="JBAMMX010000025">
    <property type="protein sequence ID" value="KAK6915229.1"/>
    <property type="molecule type" value="Genomic_DNA"/>
</dbReference>
<accession>A0AAN8ULY3</accession>
<feature type="compositionally biased region" description="Pro residues" evidence="9">
    <location>
        <begin position="253"/>
        <end position="262"/>
    </location>
</feature>
<name>A0AAN8ULY3_9MAGN</name>
<dbReference type="PROSITE" id="PS50011">
    <property type="entry name" value="PROTEIN_KINASE_DOM"/>
    <property type="match status" value="1"/>
</dbReference>
<dbReference type="FunFam" id="1.10.510.10:FF:000095">
    <property type="entry name" value="protein STRUBBELIG-RECEPTOR FAMILY 8"/>
    <property type="match status" value="1"/>
</dbReference>
<feature type="compositionally biased region" description="Low complexity" evidence="9">
    <location>
        <begin position="356"/>
        <end position="370"/>
    </location>
</feature>
<dbReference type="SUPFAM" id="SSF52058">
    <property type="entry name" value="L domain-like"/>
    <property type="match status" value="1"/>
</dbReference>
<evidence type="ECO:0000256" key="3">
    <source>
        <dbReference type="ARBA" id="ARBA00022692"/>
    </source>
</evidence>
<keyword evidence="13" id="KW-1185">Reference proteome</keyword>
<dbReference type="Pfam" id="PF13855">
    <property type="entry name" value="LRR_8"/>
    <property type="match status" value="1"/>
</dbReference>
<dbReference type="GO" id="GO:0005524">
    <property type="term" value="F:ATP binding"/>
    <property type="evidence" value="ECO:0007669"/>
    <property type="project" value="InterPro"/>
</dbReference>
<feature type="domain" description="Protein kinase" evidence="11">
    <location>
        <begin position="416"/>
        <end position="694"/>
    </location>
</feature>
<evidence type="ECO:0000256" key="4">
    <source>
        <dbReference type="ARBA" id="ARBA00022729"/>
    </source>
</evidence>
<keyword evidence="7 10" id="KW-0472">Membrane</keyword>
<evidence type="ECO:0000313" key="13">
    <source>
        <dbReference type="Proteomes" id="UP001370490"/>
    </source>
</evidence>
<keyword evidence="6 10" id="KW-1133">Transmembrane helix</keyword>